<evidence type="ECO:0000256" key="1">
    <source>
        <dbReference type="ARBA" id="ARBA00004123"/>
    </source>
</evidence>
<feature type="domain" description="C2H2-type" evidence="12">
    <location>
        <begin position="356"/>
        <end position="383"/>
    </location>
</feature>
<evidence type="ECO:0000256" key="7">
    <source>
        <dbReference type="ARBA" id="ARBA00023125"/>
    </source>
</evidence>
<protein>
    <recommendedName>
        <fullName evidence="12">C2H2-type domain-containing protein</fullName>
    </recommendedName>
</protein>
<evidence type="ECO:0000256" key="4">
    <source>
        <dbReference type="ARBA" id="ARBA00022771"/>
    </source>
</evidence>
<feature type="domain" description="C2H2-type" evidence="12">
    <location>
        <begin position="80"/>
        <end position="107"/>
    </location>
</feature>
<sequence length="775" mass="89728">MEIKNEVKYSSLDILDKKYPIKEEEIDVDDTRDESQEVVQFVITEVKAKGSYACPLCPKICTRSDNLKAHMIVHGAERTFTCPECGKGFPTKGRLEAHRIIHVDESIPCLLCKKSFKSARHLKFHMQRHTGEKKHECEICGKKFSDSSHKKATSDTDSLWPKEDSQIKFTCEQCGKAVLTKTSLERHMLVRHSTARDLKCPQCPKTFKLNYALKEHMVVHSDQKPFSCQVCKKKFKRKSHCLRHCDKHNTGGPKECSYCAKSFKHTDSLRAHFSQQHRGLPMTIIKDGPTACTVCLQSFQTCEKMEIKNEVKYSSLDILDKKYPIKEEEIDVDDTRDESQEVVQFVITEVKAKGSYACPLCPKICTRSDNLKAHMIVHGAERTFTCPECGKGFPTKGRLDAHRIIHVDESIPCLVCKKSFKSARHLKFHMQRHTGEKKHECEICGKKFSDSSHKRRHLTQIHYGWKPKEDSQIKFTCEQCGKAVLTKTSLERHMLVRHSTARDLKCPQCPKTFKLNYALKEHMVVHSDQKPFSCQVCKKKFKRKSHCLRHCDKHNTGGPKECSYCVKSFKHTDSLRAHFSQQHRGLPMTIIKDGPAACTVCLQSFQTLDLLKDHIRIHAREKKSFHCRYCGKDIVHKSSYERHLTTHRKKAPYKCAHCLKKFKRKDTIVKHVKIHTKNRPTYKCRTCGALLKHKKTLREHDRKHKMRNEVREKEECERSKQDSPVAVNSADDVTKIKTEFDGLDDHQEQLWSEIELSGTMKIELKECFVKIERMV</sequence>
<dbReference type="PANTHER" id="PTHR24384:SF189">
    <property type="entry name" value="C2H2-TYPE DOMAIN-CONTAINING PROTEIN-RELATED"/>
    <property type="match status" value="1"/>
</dbReference>
<feature type="domain" description="C2H2-type" evidence="12">
    <location>
        <begin position="254"/>
        <end position="282"/>
    </location>
</feature>
<feature type="compositionally biased region" description="Basic and acidic residues" evidence="11">
    <location>
        <begin position="707"/>
        <end position="721"/>
    </location>
</feature>
<dbReference type="Proteomes" id="UP000092461">
    <property type="component" value="Unassembled WGS sequence"/>
</dbReference>
<evidence type="ECO:0000259" key="12">
    <source>
        <dbReference type="PROSITE" id="PS50157"/>
    </source>
</evidence>
<evidence type="ECO:0000256" key="9">
    <source>
        <dbReference type="ARBA" id="ARBA00023242"/>
    </source>
</evidence>
<dbReference type="SMART" id="SM00355">
    <property type="entry name" value="ZnF_C2H2"/>
    <property type="match status" value="19"/>
</dbReference>
<feature type="domain" description="C2H2-type" evidence="12">
    <location>
        <begin position="52"/>
        <end position="79"/>
    </location>
</feature>
<keyword evidence="3" id="KW-0677">Repeat</keyword>
<dbReference type="VEuPathDB" id="VectorBase:LLONM1_000674"/>
<keyword evidence="6" id="KW-0805">Transcription regulation</keyword>
<dbReference type="EMBL" id="AJWK01030990">
    <property type="status" value="NOT_ANNOTATED_CDS"/>
    <property type="molecule type" value="Genomic_DNA"/>
</dbReference>
<feature type="domain" description="C2H2-type" evidence="12">
    <location>
        <begin position="682"/>
        <end position="709"/>
    </location>
</feature>
<evidence type="ECO:0000256" key="3">
    <source>
        <dbReference type="ARBA" id="ARBA00022737"/>
    </source>
</evidence>
<dbReference type="VEuPathDB" id="VectorBase:LLOJ009080"/>
<dbReference type="GO" id="GO:0000978">
    <property type="term" value="F:RNA polymerase II cis-regulatory region sequence-specific DNA binding"/>
    <property type="evidence" value="ECO:0007669"/>
    <property type="project" value="TreeGrafter"/>
</dbReference>
<dbReference type="FunFam" id="3.30.160.60:FF:002343">
    <property type="entry name" value="Zinc finger protein 33A"/>
    <property type="match status" value="2"/>
</dbReference>
<accession>A0A1B0GKU3</accession>
<feature type="domain" description="C2H2-type" evidence="12">
    <location>
        <begin position="198"/>
        <end position="225"/>
    </location>
</feature>
<feature type="domain" description="C2H2-type" evidence="12">
    <location>
        <begin position="532"/>
        <end position="559"/>
    </location>
</feature>
<evidence type="ECO:0000256" key="8">
    <source>
        <dbReference type="ARBA" id="ARBA00023163"/>
    </source>
</evidence>
<feature type="domain" description="C2H2-type" evidence="12">
    <location>
        <begin position="560"/>
        <end position="588"/>
    </location>
</feature>
<dbReference type="AlphaFoldDB" id="A0A1B0GKU3"/>
<feature type="domain" description="C2H2-type" evidence="12">
    <location>
        <begin position="384"/>
        <end position="411"/>
    </location>
</feature>
<feature type="domain" description="C2H2-type" evidence="12">
    <location>
        <begin position="226"/>
        <end position="253"/>
    </location>
</feature>
<keyword evidence="14" id="KW-1185">Reference proteome</keyword>
<dbReference type="GO" id="GO:0008270">
    <property type="term" value="F:zinc ion binding"/>
    <property type="evidence" value="ECO:0007669"/>
    <property type="project" value="UniProtKB-KW"/>
</dbReference>
<keyword evidence="2" id="KW-0479">Metal-binding</keyword>
<keyword evidence="5" id="KW-0862">Zinc</keyword>
<dbReference type="GO" id="GO:0000981">
    <property type="term" value="F:DNA-binding transcription factor activity, RNA polymerase II-specific"/>
    <property type="evidence" value="ECO:0007669"/>
    <property type="project" value="TreeGrafter"/>
</dbReference>
<comment type="subcellular location">
    <subcellularLocation>
        <location evidence="1">Nucleus</location>
    </subcellularLocation>
</comment>
<dbReference type="EMBL" id="AJWK01030989">
    <property type="status" value="NOT_ANNOTATED_CDS"/>
    <property type="molecule type" value="Genomic_DNA"/>
</dbReference>
<feature type="domain" description="C2H2-type" evidence="12">
    <location>
        <begin position="596"/>
        <end position="623"/>
    </location>
</feature>
<keyword evidence="7" id="KW-0238">DNA-binding</keyword>
<feature type="domain" description="C2H2-type" evidence="12">
    <location>
        <begin position="107"/>
        <end position="134"/>
    </location>
</feature>
<dbReference type="PROSITE" id="PS50157">
    <property type="entry name" value="ZINC_FINGER_C2H2_2"/>
    <property type="match status" value="19"/>
</dbReference>
<reference evidence="13" key="1">
    <citation type="submission" date="2020-05" db="UniProtKB">
        <authorList>
            <consortium name="EnsemblMetazoa"/>
        </authorList>
    </citation>
    <scope>IDENTIFICATION</scope>
    <source>
        <strain evidence="13">Jacobina</strain>
    </source>
</reference>
<keyword evidence="8" id="KW-0804">Transcription</keyword>
<dbReference type="Pfam" id="PF00096">
    <property type="entry name" value="zf-C2H2"/>
    <property type="match status" value="8"/>
</dbReference>
<feature type="domain" description="C2H2-type" evidence="12">
    <location>
        <begin position="439"/>
        <end position="467"/>
    </location>
</feature>
<dbReference type="PROSITE" id="PS00028">
    <property type="entry name" value="ZINC_FINGER_C2H2_1"/>
    <property type="match status" value="19"/>
</dbReference>
<feature type="region of interest" description="Disordered" evidence="11">
    <location>
        <begin position="701"/>
        <end position="724"/>
    </location>
</feature>
<dbReference type="InterPro" id="IPR013087">
    <property type="entry name" value="Znf_C2H2_type"/>
</dbReference>
<organism evidence="13 14">
    <name type="scientific">Lutzomyia longipalpis</name>
    <name type="common">Sand fly</name>
    <dbReference type="NCBI Taxonomy" id="7200"/>
    <lineage>
        <taxon>Eukaryota</taxon>
        <taxon>Metazoa</taxon>
        <taxon>Ecdysozoa</taxon>
        <taxon>Arthropoda</taxon>
        <taxon>Hexapoda</taxon>
        <taxon>Insecta</taxon>
        <taxon>Pterygota</taxon>
        <taxon>Neoptera</taxon>
        <taxon>Endopterygota</taxon>
        <taxon>Diptera</taxon>
        <taxon>Nematocera</taxon>
        <taxon>Psychodoidea</taxon>
        <taxon>Psychodidae</taxon>
        <taxon>Lutzomyia</taxon>
        <taxon>Lutzomyia</taxon>
    </lineage>
</organism>
<feature type="domain" description="C2H2-type" evidence="12">
    <location>
        <begin position="625"/>
        <end position="652"/>
    </location>
</feature>
<name>A0A1B0GKU3_LUTLO</name>
<evidence type="ECO:0000256" key="10">
    <source>
        <dbReference type="PROSITE-ProRule" id="PRU00042"/>
    </source>
</evidence>
<evidence type="ECO:0000313" key="13">
    <source>
        <dbReference type="EnsemblMetazoa" id="LLOJ009080-PA"/>
    </source>
</evidence>
<dbReference type="SUPFAM" id="SSF57667">
    <property type="entry name" value="beta-beta-alpha zinc fingers"/>
    <property type="match status" value="10"/>
</dbReference>
<proteinExistence type="predicted"/>
<feature type="domain" description="C2H2-type" evidence="12">
    <location>
        <begin position="411"/>
        <end position="438"/>
    </location>
</feature>
<evidence type="ECO:0000256" key="11">
    <source>
        <dbReference type="SAM" id="MobiDB-lite"/>
    </source>
</evidence>
<dbReference type="InterPro" id="IPR050752">
    <property type="entry name" value="C2H2-ZF_domain"/>
</dbReference>
<keyword evidence="4 10" id="KW-0863">Zinc-finger</keyword>
<feature type="domain" description="C2H2-type" evidence="12">
    <location>
        <begin position="504"/>
        <end position="531"/>
    </location>
</feature>
<evidence type="ECO:0000256" key="6">
    <source>
        <dbReference type="ARBA" id="ARBA00023015"/>
    </source>
</evidence>
<dbReference type="VEuPathDB" id="VectorBase:LLONM1_006845"/>
<dbReference type="InterPro" id="IPR036236">
    <property type="entry name" value="Znf_C2H2_sf"/>
</dbReference>
<dbReference type="GO" id="GO:0005634">
    <property type="term" value="C:nucleus"/>
    <property type="evidence" value="ECO:0007669"/>
    <property type="project" value="UniProtKB-SubCell"/>
</dbReference>
<feature type="domain" description="C2H2-type" evidence="12">
    <location>
        <begin position="653"/>
        <end position="680"/>
    </location>
</feature>
<feature type="domain" description="C2H2-type" evidence="12">
    <location>
        <begin position="169"/>
        <end position="197"/>
    </location>
</feature>
<evidence type="ECO:0000256" key="2">
    <source>
        <dbReference type="ARBA" id="ARBA00022723"/>
    </source>
</evidence>
<dbReference type="Gene3D" id="3.30.160.60">
    <property type="entry name" value="Classic Zinc Finger"/>
    <property type="match status" value="14"/>
</dbReference>
<dbReference type="EnsemblMetazoa" id="LLOJ009080-RA">
    <property type="protein sequence ID" value="LLOJ009080-PA"/>
    <property type="gene ID" value="LLOJ009080"/>
</dbReference>
<evidence type="ECO:0000313" key="14">
    <source>
        <dbReference type="Proteomes" id="UP000092461"/>
    </source>
</evidence>
<evidence type="ECO:0000256" key="5">
    <source>
        <dbReference type="ARBA" id="ARBA00022833"/>
    </source>
</evidence>
<feature type="domain" description="C2H2-type" evidence="12">
    <location>
        <begin position="475"/>
        <end position="503"/>
    </location>
</feature>
<keyword evidence="9" id="KW-0539">Nucleus</keyword>
<dbReference type="PANTHER" id="PTHR24384">
    <property type="entry name" value="FINGER PUTATIVE TRANSCRIPTION FACTOR FAMILY-RELATED"/>
    <property type="match status" value="1"/>
</dbReference>